<dbReference type="AlphaFoldDB" id="A0A2P8D9H2"/>
<gene>
    <name evidence="2" type="ORF">B0I18_10123</name>
</gene>
<comment type="caution">
    <text evidence="2">The sequence shown here is derived from an EMBL/GenBank/DDBJ whole genome shotgun (WGS) entry which is preliminary data.</text>
</comment>
<evidence type="ECO:0000313" key="3">
    <source>
        <dbReference type="Proteomes" id="UP000240572"/>
    </source>
</evidence>
<dbReference type="Proteomes" id="UP000240572">
    <property type="component" value="Unassembled WGS sequence"/>
</dbReference>
<keyword evidence="1" id="KW-0732">Signal</keyword>
<feature type="chain" id="PRO_5015143809" evidence="1">
    <location>
        <begin position="22"/>
        <end position="137"/>
    </location>
</feature>
<reference evidence="2 3" key="1">
    <citation type="submission" date="2018-03" db="EMBL/GenBank/DDBJ databases">
        <title>Genomic Encyclopedia of Type Strains, Phase III (KMG-III): the genomes of soil and plant-associated and newly described type strains.</title>
        <authorList>
            <person name="Whitman W."/>
        </authorList>
    </citation>
    <scope>NUCLEOTIDE SEQUENCE [LARGE SCALE GENOMIC DNA]</scope>
    <source>
        <strain evidence="2 3">CGMCC 1.12700</strain>
    </source>
</reference>
<keyword evidence="3" id="KW-1185">Reference proteome</keyword>
<dbReference type="OrthoDB" id="677427at2"/>
<protein>
    <submittedName>
        <fullName evidence="2">Uncharacterized protein</fullName>
    </submittedName>
</protein>
<organism evidence="2 3">
    <name type="scientific">Taibaiella chishuiensis</name>
    <dbReference type="NCBI Taxonomy" id="1434707"/>
    <lineage>
        <taxon>Bacteria</taxon>
        <taxon>Pseudomonadati</taxon>
        <taxon>Bacteroidota</taxon>
        <taxon>Chitinophagia</taxon>
        <taxon>Chitinophagales</taxon>
        <taxon>Chitinophagaceae</taxon>
        <taxon>Taibaiella</taxon>
    </lineage>
</organism>
<name>A0A2P8D9H2_9BACT</name>
<evidence type="ECO:0000313" key="2">
    <source>
        <dbReference type="EMBL" id="PSK93875.1"/>
    </source>
</evidence>
<proteinExistence type="predicted"/>
<evidence type="ECO:0000256" key="1">
    <source>
        <dbReference type="SAM" id="SignalP"/>
    </source>
</evidence>
<feature type="signal peptide" evidence="1">
    <location>
        <begin position="1"/>
        <end position="21"/>
    </location>
</feature>
<accession>A0A2P8D9H2</accession>
<sequence>MMKQVVFSSFLVLMLGQAAQAQQNTADPVFLAKTKVMVKEIFKDCPTYYGDEYVAQYAVTLSRFTIGTQPVMPAENFPLLSSVPLVGNKCNPALSRDQTFDPVTFNPLKYFFDYRSTGVKKYRVDNTNYIISIAPQP</sequence>
<dbReference type="RefSeq" id="WP_146146616.1">
    <property type="nucleotide sequence ID" value="NZ_PYGD01000001.1"/>
</dbReference>
<dbReference type="EMBL" id="PYGD01000001">
    <property type="protein sequence ID" value="PSK93875.1"/>
    <property type="molecule type" value="Genomic_DNA"/>
</dbReference>